<protein>
    <submittedName>
        <fullName evidence="2">Uncharacterized protein</fullName>
    </submittedName>
</protein>
<name>A0AAN9AAH3_HALRR</name>
<dbReference type="Proteomes" id="UP001381693">
    <property type="component" value="Unassembled WGS sequence"/>
</dbReference>
<keyword evidence="3" id="KW-1185">Reference proteome</keyword>
<evidence type="ECO:0000313" key="2">
    <source>
        <dbReference type="EMBL" id="KAK7080529.1"/>
    </source>
</evidence>
<dbReference type="AlphaFoldDB" id="A0AAN9AAH3"/>
<accession>A0AAN9AAH3</accession>
<keyword evidence="1" id="KW-0812">Transmembrane</keyword>
<keyword evidence="1" id="KW-0472">Membrane</keyword>
<sequence>MPQEDGTGSSTAQELSDVVKSALSTNVSDYRGSSSAQELSDISAKALSTNVFGFETILTGLVYLSFGIFLYQMIQRAVEAKTLRSSFPQVQGKNHRKREVYEDQLNQHFAVLQQALQKTDRLLRNIKIIKNNS</sequence>
<keyword evidence="1" id="KW-1133">Transmembrane helix</keyword>
<evidence type="ECO:0000313" key="3">
    <source>
        <dbReference type="Proteomes" id="UP001381693"/>
    </source>
</evidence>
<organism evidence="2 3">
    <name type="scientific">Halocaridina rubra</name>
    <name type="common">Hawaiian red shrimp</name>
    <dbReference type="NCBI Taxonomy" id="373956"/>
    <lineage>
        <taxon>Eukaryota</taxon>
        <taxon>Metazoa</taxon>
        <taxon>Ecdysozoa</taxon>
        <taxon>Arthropoda</taxon>
        <taxon>Crustacea</taxon>
        <taxon>Multicrustacea</taxon>
        <taxon>Malacostraca</taxon>
        <taxon>Eumalacostraca</taxon>
        <taxon>Eucarida</taxon>
        <taxon>Decapoda</taxon>
        <taxon>Pleocyemata</taxon>
        <taxon>Caridea</taxon>
        <taxon>Atyoidea</taxon>
        <taxon>Atyidae</taxon>
        <taxon>Halocaridina</taxon>
    </lineage>
</organism>
<proteinExistence type="predicted"/>
<dbReference type="EMBL" id="JAXCGZ010005874">
    <property type="protein sequence ID" value="KAK7080529.1"/>
    <property type="molecule type" value="Genomic_DNA"/>
</dbReference>
<reference evidence="2 3" key="1">
    <citation type="submission" date="2023-11" db="EMBL/GenBank/DDBJ databases">
        <title>Halocaridina rubra genome assembly.</title>
        <authorList>
            <person name="Smith C."/>
        </authorList>
    </citation>
    <scope>NUCLEOTIDE SEQUENCE [LARGE SCALE GENOMIC DNA]</scope>
    <source>
        <strain evidence="2">EP-1</strain>
        <tissue evidence="2">Whole</tissue>
    </source>
</reference>
<gene>
    <name evidence="2" type="ORF">SK128_001356</name>
</gene>
<evidence type="ECO:0000256" key="1">
    <source>
        <dbReference type="SAM" id="Phobius"/>
    </source>
</evidence>
<comment type="caution">
    <text evidence="2">The sequence shown here is derived from an EMBL/GenBank/DDBJ whole genome shotgun (WGS) entry which is preliminary data.</text>
</comment>
<feature type="transmembrane region" description="Helical" evidence="1">
    <location>
        <begin position="51"/>
        <end position="71"/>
    </location>
</feature>